<dbReference type="EMBL" id="JBHTBJ010000055">
    <property type="protein sequence ID" value="MFC7279621.1"/>
    <property type="molecule type" value="Genomic_DNA"/>
</dbReference>
<dbReference type="Proteomes" id="UP001596548">
    <property type="component" value="Unassembled WGS sequence"/>
</dbReference>
<protein>
    <submittedName>
        <fullName evidence="2">Uncharacterized protein</fullName>
    </submittedName>
</protein>
<proteinExistence type="predicted"/>
<keyword evidence="3" id="KW-1185">Reference proteome</keyword>
<reference evidence="3" key="1">
    <citation type="journal article" date="2019" name="Int. J. Syst. Evol. Microbiol.">
        <title>The Global Catalogue of Microorganisms (GCM) 10K type strain sequencing project: providing services to taxonomists for standard genome sequencing and annotation.</title>
        <authorList>
            <consortium name="The Broad Institute Genomics Platform"/>
            <consortium name="The Broad Institute Genome Sequencing Center for Infectious Disease"/>
            <person name="Wu L."/>
            <person name="Ma J."/>
        </authorList>
    </citation>
    <scope>NUCLEOTIDE SEQUENCE [LARGE SCALE GENOMIC DNA]</scope>
    <source>
        <strain evidence="3">XZYJT-10</strain>
    </source>
</reference>
<gene>
    <name evidence="2" type="ORF">ACFQS1_37140</name>
</gene>
<dbReference type="RefSeq" id="WP_378977115.1">
    <property type="nucleotide sequence ID" value="NZ_JBHTBJ010000055.1"/>
</dbReference>
<organism evidence="2 3">
    <name type="scientific">Paractinoplanes rhizophilus</name>
    <dbReference type="NCBI Taxonomy" id="1416877"/>
    <lineage>
        <taxon>Bacteria</taxon>
        <taxon>Bacillati</taxon>
        <taxon>Actinomycetota</taxon>
        <taxon>Actinomycetes</taxon>
        <taxon>Micromonosporales</taxon>
        <taxon>Micromonosporaceae</taxon>
        <taxon>Paractinoplanes</taxon>
    </lineage>
</organism>
<sequence>MNLTAITAWATCRKVLTEHRYRGQVEYRHPVVEAAHEVVTVDAGQVQRPFDQYLSRTEELPVWNYRTGLIQPLLALDAGALRTYNDQWQVCYRRAQHIATEDIADLPTLYTPDMWMPHHAGRHGPRHRDQHPTGRDLPDAGEVTE</sequence>
<accession>A0ABW2I452</accession>
<feature type="region of interest" description="Disordered" evidence="1">
    <location>
        <begin position="120"/>
        <end position="145"/>
    </location>
</feature>
<evidence type="ECO:0000313" key="2">
    <source>
        <dbReference type="EMBL" id="MFC7279621.1"/>
    </source>
</evidence>
<feature type="compositionally biased region" description="Basic residues" evidence="1">
    <location>
        <begin position="120"/>
        <end position="129"/>
    </location>
</feature>
<comment type="caution">
    <text evidence="2">The sequence shown here is derived from an EMBL/GenBank/DDBJ whole genome shotgun (WGS) entry which is preliminary data.</text>
</comment>
<evidence type="ECO:0000313" key="3">
    <source>
        <dbReference type="Proteomes" id="UP001596548"/>
    </source>
</evidence>
<evidence type="ECO:0000256" key="1">
    <source>
        <dbReference type="SAM" id="MobiDB-lite"/>
    </source>
</evidence>
<name>A0ABW2I452_9ACTN</name>